<comment type="subunit">
    <text evidence="3">Heterooligomeric complex of about 850 to 900 kDa that forms two stacked rings, 12 to 16 nm in diameter.</text>
</comment>
<dbReference type="InterPro" id="IPR054827">
    <property type="entry name" value="thermosome_alpha"/>
</dbReference>
<keyword evidence="7 10" id="KW-0143">Chaperone</keyword>
<keyword evidence="4" id="KW-0963">Cytoplasm</keyword>
<dbReference type="SUPFAM" id="SSF54849">
    <property type="entry name" value="GroEL-intermediate domain like"/>
    <property type="match status" value="1"/>
</dbReference>
<dbReference type="EMBL" id="BPWL01000003">
    <property type="protein sequence ID" value="GJJ08562.1"/>
    <property type="molecule type" value="Genomic_DNA"/>
</dbReference>
<proteinExistence type="inferred from homology"/>
<evidence type="ECO:0000256" key="6">
    <source>
        <dbReference type="ARBA" id="ARBA00022840"/>
    </source>
</evidence>
<keyword evidence="5 10" id="KW-0547">Nucleotide-binding</keyword>
<dbReference type="GO" id="GO:0140662">
    <property type="term" value="F:ATP-dependent protein folding chaperone"/>
    <property type="evidence" value="ECO:0007669"/>
    <property type="project" value="InterPro"/>
</dbReference>
<dbReference type="PROSITE" id="PS00750">
    <property type="entry name" value="TCP1_1"/>
    <property type="match status" value="1"/>
</dbReference>
<dbReference type="PANTHER" id="PTHR11353">
    <property type="entry name" value="CHAPERONIN"/>
    <property type="match status" value="1"/>
</dbReference>
<dbReference type="PRINTS" id="PR00304">
    <property type="entry name" value="TCOMPLEXTCP1"/>
</dbReference>
<comment type="subcellular location">
    <subcellularLocation>
        <location evidence="1">Cytoplasm</location>
    </subcellularLocation>
</comment>
<dbReference type="Proteomes" id="UP001050691">
    <property type="component" value="Unassembled WGS sequence"/>
</dbReference>
<dbReference type="AlphaFoldDB" id="A0AAV5A517"/>
<dbReference type="Gene3D" id="3.50.7.10">
    <property type="entry name" value="GroEL"/>
    <property type="match status" value="1"/>
</dbReference>
<dbReference type="PROSITE" id="PS00995">
    <property type="entry name" value="TCP1_3"/>
    <property type="match status" value="1"/>
</dbReference>
<dbReference type="NCBIfam" id="NF041082">
    <property type="entry name" value="thermosome_alpha"/>
    <property type="match status" value="1"/>
</dbReference>
<accession>A0AAV5A517</accession>
<dbReference type="NCBIfam" id="NF041083">
    <property type="entry name" value="thermosome_beta"/>
    <property type="match status" value="1"/>
</dbReference>
<dbReference type="InterPro" id="IPR002194">
    <property type="entry name" value="Chaperonin_TCP-1_CS"/>
</dbReference>
<dbReference type="NCBIfam" id="TIGR02343">
    <property type="entry name" value="chap_CCT_epsi"/>
    <property type="match status" value="1"/>
</dbReference>
<dbReference type="SUPFAM" id="SSF52029">
    <property type="entry name" value="GroEL apical domain-like"/>
    <property type="match status" value="1"/>
</dbReference>
<dbReference type="InterPro" id="IPR027410">
    <property type="entry name" value="TCP-1-like_intermed_sf"/>
</dbReference>
<dbReference type="Gene3D" id="3.30.260.10">
    <property type="entry name" value="TCP-1-like chaperonin intermediate domain"/>
    <property type="match status" value="1"/>
</dbReference>
<comment type="similarity">
    <text evidence="2 10">Belongs to the TCP-1 chaperonin family.</text>
</comment>
<evidence type="ECO:0000256" key="7">
    <source>
        <dbReference type="ARBA" id="ARBA00023186"/>
    </source>
</evidence>
<dbReference type="GO" id="GO:0005832">
    <property type="term" value="C:chaperonin-containing T-complex"/>
    <property type="evidence" value="ECO:0007669"/>
    <property type="project" value="UniProtKB-ARBA"/>
</dbReference>
<dbReference type="Gene3D" id="1.10.560.10">
    <property type="entry name" value="GroEL-like equatorial domain"/>
    <property type="match status" value="1"/>
</dbReference>
<dbReference type="PROSITE" id="PS00751">
    <property type="entry name" value="TCP1_2"/>
    <property type="match status" value="1"/>
</dbReference>
<dbReference type="GO" id="GO:0005524">
    <property type="term" value="F:ATP binding"/>
    <property type="evidence" value="ECO:0007669"/>
    <property type="project" value="UniProtKB-KW"/>
</dbReference>
<evidence type="ECO:0000313" key="12">
    <source>
        <dbReference type="Proteomes" id="UP001050691"/>
    </source>
</evidence>
<dbReference type="SUPFAM" id="SSF48592">
    <property type="entry name" value="GroEL equatorial domain-like"/>
    <property type="match status" value="1"/>
</dbReference>
<keyword evidence="6 10" id="KW-0067">ATP-binding</keyword>
<dbReference type="FunFam" id="1.10.560.10:FF:000053">
    <property type="entry name" value="T-complex protein 1 subunit delta"/>
    <property type="match status" value="1"/>
</dbReference>
<gene>
    <name evidence="11" type="primary">CCT5</name>
    <name evidence="11" type="ORF">Clacol_002781</name>
</gene>
<protein>
    <recommendedName>
        <fullName evidence="8">T-complex protein 1 subunit epsilon</fullName>
    </recommendedName>
    <alternativeName>
        <fullName evidence="9">CCT-epsilon</fullName>
    </alternativeName>
</protein>
<keyword evidence="12" id="KW-1185">Reference proteome</keyword>
<evidence type="ECO:0000256" key="4">
    <source>
        <dbReference type="ARBA" id="ARBA00022490"/>
    </source>
</evidence>
<name>A0AAV5A517_9AGAM</name>
<reference evidence="11" key="1">
    <citation type="submission" date="2021-10" db="EMBL/GenBank/DDBJ databases">
        <title>De novo Genome Assembly of Clathrus columnatus (Basidiomycota, Fungi) Using Illumina and Nanopore Sequence Data.</title>
        <authorList>
            <person name="Ogiso-Tanaka E."/>
            <person name="Itagaki H."/>
            <person name="Hosoya T."/>
            <person name="Hosaka K."/>
        </authorList>
    </citation>
    <scope>NUCLEOTIDE SEQUENCE</scope>
    <source>
        <strain evidence="11">MO-923</strain>
    </source>
</reference>
<comment type="caution">
    <text evidence="11">The sequence shown here is derived from an EMBL/GenBank/DDBJ whole genome shotgun (WGS) entry which is preliminary data.</text>
</comment>
<evidence type="ECO:0000256" key="2">
    <source>
        <dbReference type="ARBA" id="ARBA00008020"/>
    </source>
</evidence>
<evidence type="ECO:0000256" key="5">
    <source>
        <dbReference type="ARBA" id="ARBA00022741"/>
    </source>
</evidence>
<dbReference type="InterPro" id="IPR017998">
    <property type="entry name" value="Chaperone_TCP-1"/>
</dbReference>
<organism evidence="11 12">
    <name type="scientific">Clathrus columnatus</name>
    <dbReference type="NCBI Taxonomy" id="1419009"/>
    <lineage>
        <taxon>Eukaryota</taxon>
        <taxon>Fungi</taxon>
        <taxon>Dikarya</taxon>
        <taxon>Basidiomycota</taxon>
        <taxon>Agaricomycotina</taxon>
        <taxon>Agaricomycetes</taxon>
        <taxon>Phallomycetidae</taxon>
        <taxon>Phallales</taxon>
        <taxon>Clathraceae</taxon>
        <taxon>Clathrus</taxon>
    </lineage>
</organism>
<dbReference type="InterPro" id="IPR002423">
    <property type="entry name" value="Cpn60/GroEL/TCP-1"/>
</dbReference>
<dbReference type="InterPro" id="IPR053374">
    <property type="entry name" value="TCP-1_chaperonin"/>
</dbReference>
<dbReference type="GO" id="GO:0051082">
    <property type="term" value="F:unfolded protein binding"/>
    <property type="evidence" value="ECO:0007669"/>
    <property type="project" value="InterPro"/>
</dbReference>
<dbReference type="InterPro" id="IPR012718">
    <property type="entry name" value="Chap_CCT_epsi"/>
</dbReference>
<dbReference type="InterPro" id="IPR027413">
    <property type="entry name" value="GROEL-like_equatorial_sf"/>
</dbReference>
<evidence type="ECO:0000256" key="9">
    <source>
        <dbReference type="ARBA" id="ARBA00033325"/>
    </source>
</evidence>
<evidence type="ECO:0000256" key="3">
    <source>
        <dbReference type="ARBA" id="ARBA00011531"/>
    </source>
</evidence>
<dbReference type="Pfam" id="PF00118">
    <property type="entry name" value="Cpn60_TCP1"/>
    <property type="match status" value="1"/>
</dbReference>
<evidence type="ECO:0000256" key="1">
    <source>
        <dbReference type="ARBA" id="ARBA00004496"/>
    </source>
</evidence>
<evidence type="ECO:0000256" key="10">
    <source>
        <dbReference type="RuleBase" id="RU004187"/>
    </source>
</evidence>
<dbReference type="CDD" id="cd03339">
    <property type="entry name" value="TCP1_epsilon"/>
    <property type="match status" value="1"/>
</dbReference>
<dbReference type="GO" id="GO:0016887">
    <property type="term" value="F:ATP hydrolysis activity"/>
    <property type="evidence" value="ECO:0007669"/>
    <property type="project" value="InterPro"/>
</dbReference>
<evidence type="ECO:0000256" key="8">
    <source>
        <dbReference type="ARBA" id="ARBA00024086"/>
    </source>
</evidence>
<evidence type="ECO:0000313" key="11">
    <source>
        <dbReference type="EMBL" id="GJJ08562.1"/>
    </source>
</evidence>
<dbReference type="FunFam" id="1.10.560.10:FF:000049">
    <property type="entry name" value="T-complex protein 1 subunitTheta, putative"/>
    <property type="match status" value="1"/>
</dbReference>
<sequence>MAQQQQPEAVYTTDEYGRPFIILREQAKKTRSHGVEAIKAHILAARTVSNIIRTSLGPRGLDKILISPDGDITVTNDGATILSQMEVEHPIAKLLVQLSKSQDDEIGDGTTGVVVLAGALLEQSENLLDRGLHPMRIADGFERACSVAVQHLDKISDKLSFSKDNTENLLKTAMTSLGSKIVSKAHQQFAQIAVDAVMSVADLERRDVSFDLIKVDGKVGGSLEDTTLIKGVLIDKDMSHPGMPRVIKDARLAILTCPFEPPRPKTKHKLDITSVEEYKKLRDYEKQKFEDMIKNVKDTGANLVICQWGFDDEANHLLLQNELPAVRWVGGPEIETFQLIAIATQGRIVPRFEDLTSKKLGKAGIIREVSFGTTRDKMLIIEECANTRAVTIFVRGSNKMIIDEAKRALHDAICVVRNMVVDNRVVYGGGATEISCSIAVGKAADDVPSIEQYAMRAFASALDVIPLALAENSGLPPIETLAEIKSRHVTENNPRLGIDCTGTGDNDMKKQFIFDPLISKRQQLLLATQLVRAILKIDDVITSGASSE</sequence>
<dbReference type="InterPro" id="IPR027409">
    <property type="entry name" value="GroEL-like_apical_dom_sf"/>
</dbReference>
<dbReference type="FunFam" id="3.50.7.10:FF:000003">
    <property type="entry name" value="T-complex protein 1 subunit epsilon"/>
    <property type="match status" value="1"/>
</dbReference>